<sequence>MPSFRLSHCALILGALTSTQYALADHHTYRQHDAHVHGVVEMNLAQDGKEVLLEITAPGADVVGFEHTPETPAQQQALTEAIRQLKQTDTLLSLTPAAHCQLTEVRVEETLTHAHAAHDDHDHHDHESHDEHEHEHEHENHNEHDQVHHDHEDHDDHDQHNHENHDDHDHAHESHDAHEHHEAHQHGEFSAQYTYHCDHIEQLNTMQVHWFRHFPNTEKMTVQAITDKRQKAAQLTPDQTTFTF</sequence>
<gene>
    <name evidence="3" type="ORF">NNL38_14280</name>
</gene>
<dbReference type="Proteomes" id="UP001057998">
    <property type="component" value="Chromosome 1"/>
</dbReference>
<dbReference type="EMBL" id="CP101508">
    <property type="protein sequence ID" value="UTV27468.1"/>
    <property type="molecule type" value="Genomic_DNA"/>
</dbReference>
<feature type="region of interest" description="Disordered" evidence="1">
    <location>
        <begin position="117"/>
        <end position="187"/>
    </location>
</feature>
<feature type="signal peptide" evidence="2">
    <location>
        <begin position="1"/>
        <end position="24"/>
    </location>
</feature>
<organism evidence="3 4">
    <name type="scientific">Photobacterium atrarenae</name>
    <dbReference type="NCBI Taxonomy" id="865757"/>
    <lineage>
        <taxon>Bacteria</taxon>
        <taxon>Pseudomonadati</taxon>
        <taxon>Pseudomonadota</taxon>
        <taxon>Gammaproteobacteria</taxon>
        <taxon>Vibrionales</taxon>
        <taxon>Vibrionaceae</taxon>
        <taxon>Photobacterium</taxon>
    </lineage>
</organism>
<reference evidence="3" key="1">
    <citation type="submission" date="2022-07" db="EMBL/GenBank/DDBJ databases">
        <title>Genome sequencing of Photobacterium atrarenae GJH2-4.</title>
        <authorList>
            <person name="Park S.-J."/>
        </authorList>
    </citation>
    <scope>NUCLEOTIDE SEQUENCE</scope>
    <source>
        <strain evidence="3">GJH2-4</strain>
    </source>
</reference>
<protein>
    <submittedName>
        <fullName evidence="3">DUF2796 domain-containing protein</fullName>
    </submittedName>
</protein>
<accession>A0ABY5GEX2</accession>
<keyword evidence="4" id="KW-1185">Reference proteome</keyword>
<feature type="chain" id="PRO_5047508794" evidence="2">
    <location>
        <begin position="25"/>
        <end position="244"/>
    </location>
</feature>
<keyword evidence="2" id="KW-0732">Signal</keyword>
<evidence type="ECO:0000313" key="4">
    <source>
        <dbReference type="Proteomes" id="UP001057998"/>
    </source>
</evidence>
<dbReference type="RefSeq" id="WP_255388686.1">
    <property type="nucleotide sequence ID" value="NZ_CP101508.1"/>
</dbReference>
<dbReference type="InterPro" id="IPR021253">
    <property type="entry name" value="ZrgA-like"/>
</dbReference>
<dbReference type="Pfam" id="PF10986">
    <property type="entry name" value="ZrgA"/>
    <property type="match status" value="1"/>
</dbReference>
<evidence type="ECO:0000313" key="3">
    <source>
        <dbReference type="EMBL" id="UTV27468.1"/>
    </source>
</evidence>
<evidence type="ECO:0000256" key="1">
    <source>
        <dbReference type="SAM" id="MobiDB-lite"/>
    </source>
</evidence>
<name>A0ABY5GEX2_9GAMM</name>
<proteinExistence type="predicted"/>
<evidence type="ECO:0000256" key="2">
    <source>
        <dbReference type="SAM" id="SignalP"/>
    </source>
</evidence>